<organism evidence="2 3">
    <name type="scientific">Angustibacter aerolatus</name>
    <dbReference type="NCBI Taxonomy" id="1162965"/>
    <lineage>
        <taxon>Bacteria</taxon>
        <taxon>Bacillati</taxon>
        <taxon>Actinomycetota</taxon>
        <taxon>Actinomycetes</taxon>
        <taxon>Kineosporiales</taxon>
        <taxon>Kineosporiaceae</taxon>
    </lineage>
</organism>
<sequence>MPPPVHVPRASTRRSPPFASAAPAVVSSDPSASSAAAPAAAVLVRVVIALTLSVVRALLGAGEQTLSATTA</sequence>
<proteinExistence type="predicted"/>
<name>A0ABQ6JJA9_9ACTN</name>
<protein>
    <submittedName>
        <fullName evidence="2">Uncharacterized protein</fullName>
    </submittedName>
</protein>
<feature type="region of interest" description="Disordered" evidence="1">
    <location>
        <begin position="1"/>
        <end position="31"/>
    </location>
</feature>
<dbReference type="Proteomes" id="UP001157017">
    <property type="component" value="Unassembled WGS sequence"/>
</dbReference>
<feature type="compositionally biased region" description="Low complexity" evidence="1">
    <location>
        <begin position="8"/>
        <end position="31"/>
    </location>
</feature>
<keyword evidence="3" id="KW-1185">Reference proteome</keyword>
<evidence type="ECO:0000256" key="1">
    <source>
        <dbReference type="SAM" id="MobiDB-lite"/>
    </source>
</evidence>
<dbReference type="EMBL" id="BSUZ01000001">
    <property type="protein sequence ID" value="GMA87959.1"/>
    <property type="molecule type" value="Genomic_DNA"/>
</dbReference>
<reference evidence="3" key="1">
    <citation type="journal article" date="2019" name="Int. J. Syst. Evol. Microbiol.">
        <title>The Global Catalogue of Microorganisms (GCM) 10K type strain sequencing project: providing services to taxonomists for standard genome sequencing and annotation.</title>
        <authorList>
            <consortium name="The Broad Institute Genomics Platform"/>
            <consortium name="The Broad Institute Genome Sequencing Center for Infectious Disease"/>
            <person name="Wu L."/>
            <person name="Ma J."/>
        </authorList>
    </citation>
    <scope>NUCLEOTIDE SEQUENCE [LARGE SCALE GENOMIC DNA]</scope>
    <source>
        <strain evidence="3">NBRC 108730</strain>
    </source>
</reference>
<evidence type="ECO:0000313" key="3">
    <source>
        <dbReference type="Proteomes" id="UP001157017"/>
    </source>
</evidence>
<evidence type="ECO:0000313" key="2">
    <source>
        <dbReference type="EMBL" id="GMA87959.1"/>
    </source>
</evidence>
<comment type="caution">
    <text evidence="2">The sequence shown here is derived from an EMBL/GenBank/DDBJ whole genome shotgun (WGS) entry which is preliminary data.</text>
</comment>
<accession>A0ABQ6JJA9</accession>
<gene>
    <name evidence="2" type="ORF">GCM10025868_32090</name>
</gene>